<name>A0ABD3RC71_9STRA</name>
<dbReference type="PANTHER" id="PTHR48053:SF164">
    <property type="entry name" value="LEUCINE-RICH REPEAT-CONTAINING N-TERMINAL PLANT-TYPE DOMAIN-CONTAINING PROTEIN"/>
    <property type="match status" value="1"/>
</dbReference>
<feature type="compositionally biased region" description="Polar residues" evidence="3">
    <location>
        <begin position="51"/>
        <end position="61"/>
    </location>
</feature>
<feature type="compositionally biased region" description="Basic residues" evidence="3">
    <location>
        <begin position="92"/>
        <end position="109"/>
    </location>
</feature>
<dbReference type="PANTHER" id="PTHR48053">
    <property type="entry name" value="LEUCINE RICH REPEAT FAMILY PROTEIN, EXPRESSED"/>
    <property type="match status" value="1"/>
</dbReference>
<evidence type="ECO:0000256" key="1">
    <source>
        <dbReference type="ARBA" id="ARBA00004167"/>
    </source>
</evidence>
<dbReference type="InterPro" id="IPR032675">
    <property type="entry name" value="LRR_dom_sf"/>
</dbReference>
<comment type="subcellular location">
    <subcellularLocation>
        <location evidence="1">Membrane</location>
        <topology evidence="1">Single-pass membrane protein</topology>
    </subcellularLocation>
</comment>
<comment type="caution">
    <text evidence="4">The sequence shown here is derived from an EMBL/GenBank/DDBJ whole genome shotgun (WGS) entry which is preliminary data.</text>
</comment>
<dbReference type="SUPFAM" id="SSF52058">
    <property type="entry name" value="L domain-like"/>
    <property type="match status" value="1"/>
</dbReference>
<evidence type="ECO:0008006" key="6">
    <source>
        <dbReference type="Google" id="ProtNLM"/>
    </source>
</evidence>
<feature type="compositionally biased region" description="Polar residues" evidence="3">
    <location>
        <begin position="241"/>
        <end position="259"/>
    </location>
</feature>
<feature type="region of interest" description="Disordered" evidence="3">
    <location>
        <begin position="37"/>
        <end position="61"/>
    </location>
</feature>
<organism evidence="4 5">
    <name type="scientific">Cyclostephanos tholiformis</name>
    <dbReference type="NCBI Taxonomy" id="382380"/>
    <lineage>
        <taxon>Eukaryota</taxon>
        <taxon>Sar</taxon>
        <taxon>Stramenopiles</taxon>
        <taxon>Ochrophyta</taxon>
        <taxon>Bacillariophyta</taxon>
        <taxon>Coscinodiscophyceae</taxon>
        <taxon>Thalassiosirophycidae</taxon>
        <taxon>Stephanodiscales</taxon>
        <taxon>Stephanodiscaceae</taxon>
        <taxon>Cyclostephanos</taxon>
    </lineage>
</organism>
<accession>A0ABD3RC71</accession>
<dbReference type="InterPro" id="IPR051716">
    <property type="entry name" value="Plant_RL_S/T_kinase"/>
</dbReference>
<feature type="compositionally biased region" description="Polar residues" evidence="3">
    <location>
        <begin position="146"/>
        <end position="163"/>
    </location>
</feature>
<dbReference type="Gene3D" id="3.80.10.10">
    <property type="entry name" value="Ribonuclease Inhibitor"/>
    <property type="match status" value="1"/>
</dbReference>
<reference evidence="4 5" key="1">
    <citation type="submission" date="2024-10" db="EMBL/GenBank/DDBJ databases">
        <title>Updated reference genomes for cyclostephanoid diatoms.</title>
        <authorList>
            <person name="Roberts W.R."/>
            <person name="Alverson A.J."/>
        </authorList>
    </citation>
    <scope>NUCLEOTIDE SEQUENCE [LARGE SCALE GENOMIC DNA]</scope>
    <source>
        <strain evidence="4 5">AJA228-03</strain>
    </source>
</reference>
<evidence type="ECO:0000313" key="5">
    <source>
        <dbReference type="Proteomes" id="UP001530377"/>
    </source>
</evidence>
<dbReference type="EMBL" id="JALLPB020000316">
    <property type="protein sequence ID" value="KAL3810609.1"/>
    <property type="molecule type" value="Genomic_DNA"/>
</dbReference>
<gene>
    <name evidence="4" type="ORF">ACHAXA_010567</name>
</gene>
<evidence type="ECO:0000256" key="2">
    <source>
        <dbReference type="ARBA" id="ARBA00022729"/>
    </source>
</evidence>
<feature type="compositionally biased region" description="Polar residues" evidence="3">
    <location>
        <begin position="195"/>
        <end position="226"/>
    </location>
</feature>
<keyword evidence="5" id="KW-1185">Reference proteome</keyword>
<feature type="compositionally biased region" description="Basic residues" evidence="3">
    <location>
        <begin position="116"/>
        <end position="133"/>
    </location>
</feature>
<dbReference type="Pfam" id="PF00560">
    <property type="entry name" value="LRR_1"/>
    <property type="match status" value="1"/>
</dbReference>
<dbReference type="AlphaFoldDB" id="A0ABD3RC71"/>
<protein>
    <recommendedName>
        <fullName evidence="6">L domain-like protein</fullName>
    </recommendedName>
</protein>
<evidence type="ECO:0000313" key="4">
    <source>
        <dbReference type="EMBL" id="KAL3810609.1"/>
    </source>
</evidence>
<dbReference type="Proteomes" id="UP001530377">
    <property type="component" value="Unassembled WGS sequence"/>
</dbReference>
<dbReference type="Pfam" id="PF13855">
    <property type="entry name" value="LRR_8"/>
    <property type="match status" value="1"/>
</dbReference>
<feature type="compositionally biased region" description="Polar residues" evidence="3">
    <location>
        <begin position="171"/>
        <end position="187"/>
    </location>
</feature>
<proteinExistence type="predicted"/>
<dbReference type="InterPro" id="IPR001611">
    <property type="entry name" value="Leu-rich_rpt"/>
</dbReference>
<sequence length="585" mass="63306">MDWLDKEIWYRRTAQGNERKKPRRNGRRCSLLDTNASNILPAPADDDGPHPSNSYVSSSIGCNSRVSSSLLSGSNRINYHSRHAGSKQSASHSKHSGSNRFNSHSRHAGSKQSASHSKHSGSNRINYHSRHAGSKQSTSHPKHSGSNRINSYSRHTSSKQSASHPKHSRPNRINSHSSHAGSKQSASHPKHSRPNRINSHSSHAGSKQSASHPKHSGSLNSRSLDSGSKHLAPTFPPTPIPSTLNPTLTPSASPTQPCNLSPEERTTQIKELLSTVSDPALFDDPTTPQARALDWITNEDAIVPTLCPNFDGQGCKLDGQNPLVQRYSLATFYFATNGDAWNQCSAPENFDDAASVATANDGCNRVVTPFGVENERVGDTSTDAWLGPVNECFWGGVACWGSDTPNLNLCVDQLDFEDNGLTGVLVPELSVNPSMRFLILEQGNLTGTIPSEFGNLERLLIIDMDFNEITGTLPETLFDLSAMQQLDLNDNLITGTLSTRIGDMSSLTFLQIDHNKFSSTIPSEIGLMDNLRIAFLSVNDFTGVMPEEVCSLRNNTSTPGVLGVLVTDCSGSPPEVDCPCCSSCA</sequence>
<keyword evidence="2" id="KW-0732">Signal</keyword>
<feature type="region of interest" description="Disordered" evidence="3">
    <location>
        <begin position="81"/>
        <end position="264"/>
    </location>
</feature>
<evidence type="ECO:0000256" key="3">
    <source>
        <dbReference type="SAM" id="MobiDB-lite"/>
    </source>
</evidence>
<dbReference type="GO" id="GO:0016020">
    <property type="term" value="C:membrane"/>
    <property type="evidence" value="ECO:0007669"/>
    <property type="project" value="UniProtKB-SubCell"/>
</dbReference>